<evidence type="ECO:0000313" key="2">
    <source>
        <dbReference type="Proteomes" id="UP000184212"/>
    </source>
</evidence>
<gene>
    <name evidence="1" type="ORF">SAMN04488109_0771</name>
</gene>
<sequence>MRSTPFVLIISVILFCGFSSARRQIQQIDPISESVALLKKYIADSKNEMVSVRIINQHNGTYTIASTLWVGTDSIRVLSYIIDMTDGKSDKILNFSKQVFLWQLDRASHPMNSPVYGGHHQTISIQKGEQEAVFRTLYGRALMDLLEDGK</sequence>
<dbReference type="AlphaFoldDB" id="A0A1M5KPM0"/>
<dbReference type="Proteomes" id="UP000184212">
    <property type="component" value="Unassembled WGS sequence"/>
</dbReference>
<dbReference type="STRING" id="947013.SAMN04488109_0771"/>
<keyword evidence="2" id="KW-1185">Reference proteome</keyword>
<evidence type="ECO:0000313" key="1">
    <source>
        <dbReference type="EMBL" id="SHG54802.1"/>
    </source>
</evidence>
<reference evidence="1 2" key="1">
    <citation type="submission" date="2016-11" db="EMBL/GenBank/DDBJ databases">
        <authorList>
            <person name="Jaros S."/>
            <person name="Januszkiewicz K."/>
            <person name="Wedrychowicz H."/>
        </authorList>
    </citation>
    <scope>NUCLEOTIDE SEQUENCE [LARGE SCALE GENOMIC DNA]</scope>
    <source>
        <strain evidence="1 2">DSM 24574</strain>
    </source>
</reference>
<protein>
    <submittedName>
        <fullName evidence="1">Uncharacterized protein</fullName>
    </submittedName>
</protein>
<organism evidence="1 2">
    <name type="scientific">Chryseolinea serpens</name>
    <dbReference type="NCBI Taxonomy" id="947013"/>
    <lineage>
        <taxon>Bacteria</taxon>
        <taxon>Pseudomonadati</taxon>
        <taxon>Bacteroidota</taxon>
        <taxon>Cytophagia</taxon>
        <taxon>Cytophagales</taxon>
        <taxon>Fulvivirgaceae</taxon>
        <taxon>Chryseolinea</taxon>
    </lineage>
</organism>
<dbReference type="EMBL" id="FQWQ01000001">
    <property type="protein sequence ID" value="SHG54802.1"/>
    <property type="molecule type" value="Genomic_DNA"/>
</dbReference>
<dbReference type="RefSeq" id="WP_073131216.1">
    <property type="nucleotide sequence ID" value="NZ_FQWQ01000001.1"/>
</dbReference>
<accession>A0A1M5KPM0</accession>
<name>A0A1M5KPM0_9BACT</name>
<proteinExistence type="predicted"/>